<accession>X0VQ40</accession>
<protein>
    <recommendedName>
        <fullName evidence="3">MacB-like periplasmic core domain-containing protein</fullName>
    </recommendedName>
</protein>
<gene>
    <name evidence="2" type="ORF">S01H1_55827</name>
</gene>
<dbReference type="PANTHER" id="PTHR30572:SF4">
    <property type="entry name" value="ABC TRANSPORTER PERMEASE YTRF"/>
    <property type="match status" value="1"/>
</dbReference>
<dbReference type="GO" id="GO:0005886">
    <property type="term" value="C:plasma membrane"/>
    <property type="evidence" value="ECO:0007669"/>
    <property type="project" value="TreeGrafter"/>
</dbReference>
<organism evidence="2">
    <name type="scientific">marine sediment metagenome</name>
    <dbReference type="NCBI Taxonomy" id="412755"/>
    <lineage>
        <taxon>unclassified sequences</taxon>
        <taxon>metagenomes</taxon>
        <taxon>ecological metagenomes</taxon>
    </lineage>
</organism>
<keyword evidence="1" id="KW-1133">Transmembrane helix</keyword>
<name>X0VQ40_9ZZZZ</name>
<proteinExistence type="predicted"/>
<evidence type="ECO:0000313" key="2">
    <source>
        <dbReference type="EMBL" id="GAG14588.1"/>
    </source>
</evidence>
<dbReference type="GO" id="GO:0022857">
    <property type="term" value="F:transmembrane transporter activity"/>
    <property type="evidence" value="ECO:0007669"/>
    <property type="project" value="TreeGrafter"/>
</dbReference>
<dbReference type="PANTHER" id="PTHR30572">
    <property type="entry name" value="MEMBRANE COMPONENT OF TRANSPORTER-RELATED"/>
    <property type="match status" value="1"/>
</dbReference>
<keyword evidence="1" id="KW-0812">Transmembrane</keyword>
<feature type="transmembrane region" description="Helical" evidence="1">
    <location>
        <begin position="21"/>
        <end position="39"/>
    </location>
</feature>
<feature type="non-terminal residue" evidence="2">
    <location>
        <position position="246"/>
    </location>
</feature>
<comment type="caution">
    <text evidence="2">The sequence shown here is derived from an EMBL/GenBank/DDBJ whole genome shotgun (WGS) entry which is preliminary data.</text>
</comment>
<keyword evidence="1" id="KW-0472">Membrane</keyword>
<evidence type="ECO:0000256" key="1">
    <source>
        <dbReference type="SAM" id="Phobius"/>
    </source>
</evidence>
<sequence>MRDPRWRKVLRDLWGNKTRTILVVLAIAVGIFAFGSVFITREVLLADLSAQYRSINASTITIGIPSFEDSLVRWVRHQEQVADAQGRAMRRVRLLRGNQAYNVELYAFDDYENIQVNRISVEKGTWPPRKRDILFERASIPLTGAQIGDTVVIELPNGRQHELKVAGTVHDLRAIPASIWPEISGYVSLETMEWLGFPYAYNQLEIVAQDEFDSRAKLEGLADGLKEKLEHKGFSVGSTSVREPGE</sequence>
<dbReference type="AlphaFoldDB" id="X0VQ40"/>
<dbReference type="InterPro" id="IPR050250">
    <property type="entry name" value="Macrolide_Exporter_MacB"/>
</dbReference>
<evidence type="ECO:0008006" key="3">
    <source>
        <dbReference type="Google" id="ProtNLM"/>
    </source>
</evidence>
<dbReference type="EMBL" id="BARS01036305">
    <property type="protein sequence ID" value="GAG14588.1"/>
    <property type="molecule type" value="Genomic_DNA"/>
</dbReference>
<reference evidence="2" key="1">
    <citation type="journal article" date="2014" name="Front. Microbiol.">
        <title>High frequency of phylogenetically diverse reductive dehalogenase-homologous genes in deep subseafloor sedimentary metagenomes.</title>
        <authorList>
            <person name="Kawai M."/>
            <person name="Futagami T."/>
            <person name="Toyoda A."/>
            <person name="Takaki Y."/>
            <person name="Nishi S."/>
            <person name="Hori S."/>
            <person name="Arai W."/>
            <person name="Tsubouchi T."/>
            <person name="Morono Y."/>
            <person name="Uchiyama I."/>
            <person name="Ito T."/>
            <person name="Fujiyama A."/>
            <person name="Inagaki F."/>
            <person name="Takami H."/>
        </authorList>
    </citation>
    <scope>NUCLEOTIDE SEQUENCE</scope>
    <source>
        <strain evidence="2">Expedition CK06-06</strain>
    </source>
</reference>